<evidence type="ECO:0000313" key="4">
    <source>
        <dbReference type="Proteomes" id="UP001428817"/>
    </source>
</evidence>
<feature type="compositionally biased region" description="Low complexity" evidence="1">
    <location>
        <begin position="60"/>
        <end position="71"/>
    </location>
</feature>
<dbReference type="Proteomes" id="UP001428817">
    <property type="component" value="Unassembled WGS sequence"/>
</dbReference>
<sequence>MGTSLGAIIFGVAVLGATVAIFVAQSRYEAACRERLRHARRRPLGDGNPSAEPIGPMTLSAWDGSGADSAGGSDGGFYGC</sequence>
<protein>
    <recommendedName>
        <fullName evidence="5">Secreted protein</fullName>
    </recommendedName>
</protein>
<evidence type="ECO:0000256" key="1">
    <source>
        <dbReference type="SAM" id="MobiDB-lite"/>
    </source>
</evidence>
<evidence type="ECO:0000256" key="2">
    <source>
        <dbReference type="SAM" id="Phobius"/>
    </source>
</evidence>
<keyword evidence="2" id="KW-0812">Transmembrane</keyword>
<keyword evidence="2" id="KW-0472">Membrane</keyword>
<feature type="region of interest" description="Disordered" evidence="1">
    <location>
        <begin position="39"/>
        <end position="80"/>
    </location>
</feature>
<proteinExistence type="predicted"/>
<organism evidence="3 4">
    <name type="scientific">Pseudonocardia eucalypti</name>
    <dbReference type="NCBI Taxonomy" id="648755"/>
    <lineage>
        <taxon>Bacteria</taxon>
        <taxon>Bacillati</taxon>
        <taxon>Actinomycetota</taxon>
        <taxon>Actinomycetes</taxon>
        <taxon>Pseudonocardiales</taxon>
        <taxon>Pseudonocardiaceae</taxon>
        <taxon>Pseudonocardia</taxon>
    </lineage>
</organism>
<accession>A0ABP9QIU9</accession>
<reference evidence="4" key="1">
    <citation type="journal article" date="2019" name="Int. J. Syst. Evol. Microbiol.">
        <title>The Global Catalogue of Microorganisms (GCM) 10K type strain sequencing project: providing services to taxonomists for standard genome sequencing and annotation.</title>
        <authorList>
            <consortium name="The Broad Institute Genomics Platform"/>
            <consortium name="The Broad Institute Genome Sequencing Center for Infectious Disease"/>
            <person name="Wu L."/>
            <person name="Ma J."/>
        </authorList>
    </citation>
    <scope>NUCLEOTIDE SEQUENCE [LARGE SCALE GENOMIC DNA]</scope>
    <source>
        <strain evidence="4">JCM 18303</strain>
    </source>
</reference>
<keyword evidence="2" id="KW-1133">Transmembrane helix</keyword>
<feature type="transmembrane region" description="Helical" evidence="2">
    <location>
        <begin position="6"/>
        <end position="24"/>
    </location>
</feature>
<evidence type="ECO:0000313" key="3">
    <source>
        <dbReference type="EMBL" id="GAA5162565.1"/>
    </source>
</evidence>
<dbReference type="EMBL" id="BAABJP010000026">
    <property type="protein sequence ID" value="GAA5162565.1"/>
    <property type="molecule type" value="Genomic_DNA"/>
</dbReference>
<evidence type="ECO:0008006" key="5">
    <source>
        <dbReference type="Google" id="ProtNLM"/>
    </source>
</evidence>
<keyword evidence="4" id="KW-1185">Reference proteome</keyword>
<gene>
    <name evidence="3" type="ORF">GCM10023321_48340</name>
</gene>
<name>A0ABP9QIU9_9PSEU</name>
<comment type="caution">
    <text evidence="3">The sequence shown here is derived from an EMBL/GenBank/DDBJ whole genome shotgun (WGS) entry which is preliminary data.</text>
</comment>